<evidence type="ECO:0000313" key="7">
    <source>
        <dbReference type="EMBL" id="URW79756.1"/>
    </source>
</evidence>
<protein>
    <recommendedName>
        <fullName evidence="5">Beta-xylanase</fullName>
        <ecNumber evidence="5">3.2.1.8</ecNumber>
    </recommendedName>
</protein>
<keyword evidence="3 5" id="KW-0326">Glycosidase</keyword>
<dbReference type="SUPFAM" id="SSF51445">
    <property type="entry name" value="(Trans)glycosidases"/>
    <property type="match status" value="1"/>
</dbReference>
<dbReference type="RefSeq" id="WP_250723850.1">
    <property type="nucleotide sequence ID" value="NZ_CP098400.1"/>
</dbReference>
<dbReference type="GO" id="GO:0031176">
    <property type="term" value="F:endo-1,4-beta-xylanase activity"/>
    <property type="evidence" value="ECO:0007669"/>
    <property type="project" value="UniProtKB-EC"/>
</dbReference>
<gene>
    <name evidence="7" type="ORF">M9189_00090</name>
</gene>
<evidence type="ECO:0000256" key="5">
    <source>
        <dbReference type="RuleBase" id="RU361174"/>
    </source>
</evidence>
<dbReference type="EMBL" id="CP098400">
    <property type="protein sequence ID" value="URW79756.1"/>
    <property type="molecule type" value="Genomic_DNA"/>
</dbReference>
<sequence>MRRFRSGIACVALTGISLLGLNSCREEAPSVNTLKDAYEGKFTIGAALNEPQILNMDTASIRVVKEHFNSITAENCMKSGPIQPTEGNFNFELADKFVEFGVANNMQIIGHTLVWHSQAPRWFFTDEEGNDVSAEVLKERMKNHIYTVVGRYKGKIHGWDVVNEAILDDGSYRNSKYYQILGEEFIALAFQYAHEADPDCELYYNDYSMANPGKREGVVRMIKMLKDKGLRIDAVGMQAHVALDEPKIEEFEASIKAFSEAGVKVMITEMDLTVLEMPDFRVGAEISANFEYQQKLNPYSEGLPDSVALAFEERYLDFFKLFLKYDDAVTRVTLWGVTDNQSWKNNWPVRGRTDYPLLFDRNYQPKPVVEKIINEALNTK</sequence>
<comment type="similarity">
    <text evidence="5">Belongs to the glycosyl hydrolase 10 (cellulase F) family.</text>
</comment>
<evidence type="ECO:0000256" key="4">
    <source>
        <dbReference type="ARBA" id="ARBA00023326"/>
    </source>
</evidence>
<dbReference type="InterPro" id="IPR017853">
    <property type="entry name" value="GH"/>
</dbReference>
<feature type="domain" description="GH10" evidence="6">
    <location>
        <begin position="28"/>
        <end position="375"/>
    </location>
</feature>
<dbReference type="Proteomes" id="UP001056426">
    <property type="component" value="Chromosome"/>
</dbReference>
<dbReference type="PANTHER" id="PTHR31490:SF90">
    <property type="entry name" value="ENDO-1,4-BETA-XYLANASE A"/>
    <property type="match status" value="1"/>
</dbReference>
<dbReference type="PRINTS" id="PR00134">
    <property type="entry name" value="GLHYDRLASE10"/>
</dbReference>
<proteinExistence type="inferred from homology"/>
<keyword evidence="8" id="KW-1185">Reference proteome</keyword>
<evidence type="ECO:0000256" key="3">
    <source>
        <dbReference type="ARBA" id="ARBA00023295"/>
    </source>
</evidence>
<dbReference type="InterPro" id="IPR044846">
    <property type="entry name" value="GH10"/>
</dbReference>
<evidence type="ECO:0000313" key="8">
    <source>
        <dbReference type="Proteomes" id="UP001056426"/>
    </source>
</evidence>
<dbReference type="SMART" id="SM00633">
    <property type="entry name" value="Glyco_10"/>
    <property type="match status" value="1"/>
</dbReference>
<keyword evidence="1 5" id="KW-0378">Hydrolase</keyword>
<dbReference type="PROSITE" id="PS51760">
    <property type="entry name" value="GH10_2"/>
    <property type="match status" value="1"/>
</dbReference>
<comment type="catalytic activity">
    <reaction evidence="5">
        <text>Endohydrolysis of (1-&gt;4)-beta-D-xylosidic linkages in xylans.</text>
        <dbReference type="EC" id="3.2.1.8"/>
    </reaction>
</comment>
<keyword evidence="2 5" id="KW-0119">Carbohydrate metabolism</keyword>
<accession>A0A9J6ZPB4</accession>
<evidence type="ECO:0000256" key="2">
    <source>
        <dbReference type="ARBA" id="ARBA00023277"/>
    </source>
</evidence>
<reference evidence="7" key="1">
    <citation type="submission" date="2022-05" db="EMBL/GenBank/DDBJ databases">
        <authorList>
            <person name="Sun X."/>
        </authorList>
    </citation>
    <scope>NUCLEOTIDE SEQUENCE</scope>
    <source>
        <strain evidence="7">Ai-910</strain>
    </source>
</reference>
<reference evidence="7" key="2">
    <citation type="submission" date="2022-06" db="EMBL/GenBank/DDBJ databases">
        <title>Xiashengella guii gen. nov. sp. nov., a bacterium isolated form anaerobic digestion tank.</title>
        <authorList>
            <person name="Huang H."/>
        </authorList>
    </citation>
    <scope>NUCLEOTIDE SEQUENCE</scope>
    <source>
        <strain evidence="7">Ai-910</strain>
    </source>
</reference>
<dbReference type="AlphaFoldDB" id="A0A9J6ZPB4"/>
<name>A0A9J6ZPB4_9BACT</name>
<keyword evidence="4 5" id="KW-0624">Polysaccharide degradation</keyword>
<dbReference type="KEGG" id="alkq:M9189_00090"/>
<dbReference type="EC" id="3.2.1.8" evidence="5"/>
<organism evidence="7 8">
    <name type="scientific">Xiashengella succiniciproducens</name>
    <dbReference type="NCBI Taxonomy" id="2949635"/>
    <lineage>
        <taxon>Bacteria</taxon>
        <taxon>Pseudomonadati</taxon>
        <taxon>Bacteroidota</taxon>
        <taxon>Bacteroidia</taxon>
        <taxon>Marinilabiliales</taxon>
        <taxon>Marinilabiliaceae</taxon>
        <taxon>Xiashengella</taxon>
    </lineage>
</organism>
<dbReference type="GO" id="GO:0000272">
    <property type="term" value="P:polysaccharide catabolic process"/>
    <property type="evidence" value="ECO:0007669"/>
    <property type="project" value="UniProtKB-KW"/>
</dbReference>
<dbReference type="PANTHER" id="PTHR31490">
    <property type="entry name" value="GLYCOSYL HYDROLASE"/>
    <property type="match status" value="1"/>
</dbReference>
<dbReference type="Gene3D" id="3.20.20.80">
    <property type="entry name" value="Glycosidases"/>
    <property type="match status" value="1"/>
</dbReference>
<evidence type="ECO:0000256" key="1">
    <source>
        <dbReference type="ARBA" id="ARBA00022801"/>
    </source>
</evidence>
<dbReference type="Pfam" id="PF00331">
    <property type="entry name" value="Glyco_hydro_10"/>
    <property type="match status" value="1"/>
</dbReference>
<evidence type="ECO:0000259" key="6">
    <source>
        <dbReference type="PROSITE" id="PS51760"/>
    </source>
</evidence>
<dbReference type="InterPro" id="IPR001000">
    <property type="entry name" value="GH10_dom"/>
</dbReference>